<reference evidence="1 2" key="2">
    <citation type="journal article" date="2012" name="PLoS Pathog.">
        <title>Diverse lifestyles and strategies of plant pathogenesis encoded in the genomes of eighteen Dothideomycetes fungi.</title>
        <authorList>
            <person name="Ohm R.A."/>
            <person name="Feau N."/>
            <person name="Henrissat B."/>
            <person name="Schoch C.L."/>
            <person name="Horwitz B.A."/>
            <person name="Barry K.W."/>
            <person name="Condon B.J."/>
            <person name="Copeland A.C."/>
            <person name="Dhillon B."/>
            <person name="Glaser F."/>
            <person name="Hesse C.N."/>
            <person name="Kosti I."/>
            <person name="LaButti K."/>
            <person name="Lindquist E.A."/>
            <person name="Lucas S."/>
            <person name="Salamov A.A."/>
            <person name="Bradshaw R.E."/>
            <person name="Ciuffetti L."/>
            <person name="Hamelin R.C."/>
            <person name="Kema G.H.J."/>
            <person name="Lawrence C."/>
            <person name="Scott J.A."/>
            <person name="Spatafora J.W."/>
            <person name="Turgeon B.G."/>
            <person name="de Wit P.J.G.M."/>
            <person name="Zhong S."/>
            <person name="Goodwin S.B."/>
            <person name="Grigoriev I.V."/>
        </authorList>
    </citation>
    <scope>NUCLEOTIDE SEQUENCE [LARGE SCALE GENOMIC DNA]</scope>
    <source>
        <strain evidence="2">NZE10 / CBS 128990</strain>
    </source>
</reference>
<dbReference type="AlphaFoldDB" id="M2WHG8"/>
<keyword evidence="2" id="KW-1185">Reference proteome</keyword>
<sequence>MCMAHAASVTRLALDCRSRDSNNTGEVDMRHLYSGLYTSISPKVHYLTPYDVRNPAGSSRCRLR</sequence>
<name>M2WHG8_DOTSN</name>
<proteinExistence type="predicted"/>
<reference evidence="2" key="1">
    <citation type="journal article" date="2012" name="PLoS Genet.">
        <title>The genomes of the fungal plant pathogens Cladosporium fulvum and Dothistroma septosporum reveal adaptation to different hosts and lifestyles but also signatures of common ancestry.</title>
        <authorList>
            <person name="de Wit P.J.G.M."/>
            <person name="van der Burgt A."/>
            <person name="Oekmen B."/>
            <person name="Stergiopoulos I."/>
            <person name="Abd-Elsalam K.A."/>
            <person name="Aerts A.L."/>
            <person name="Bahkali A.H."/>
            <person name="Beenen H.G."/>
            <person name="Chettri P."/>
            <person name="Cox M.P."/>
            <person name="Datema E."/>
            <person name="de Vries R.P."/>
            <person name="Dhillon B."/>
            <person name="Ganley A.R."/>
            <person name="Griffiths S.A."/>
            <person name="Guo Y."/>
            <person name="Hamelin R.C."/>
            <person name="Henrissat B."/>
            <person name="Kabir M.S."/>
            <person name="Jashni M.K."/>
            <person name="Kema G."/>
            <person name="Klaubauf S."/>
            <person name="Lapidus A."/>
            <person name="Levasseur A."/>
            <person name="Lindquist E."/>
            <person name="Mehrabi R."/>
            <person name="Ohm R.A."/>
            <person name="Owen T.J."/>
            <person name="Salamov A."/>
            <person name="Schwelm A."/>
            <person name="Schijlen E."/>
            <person name="Sun H."/>
            <person name="van den Burg H.A."/>
            <person name="van Ham R.C.H.J."/>
            <person name="Zhang S."/>
            <person name="Goodwin S.B."/>
            <person name="Grigoriev I.V."/>
            <person name="Collemare J."/>
            <person name="Bradshaw R.E."/>
        </authorList>
    </citation>
    <scope>NUCLEOTIDE SEQUENCE [LARGE SCALE GENOMIC DNA]</scope>
    <source>
        <strain evidence="2">NZE10 / CBS 128990</strain>
    </source>
</reference>
<evidence type="ECO:0000313" key="1">
    <source>
        <dbReference type="EMBL" id="EME38037.1"/>
    </source>
</evidence>
<dbReference type="HOGENOM" id="CLU_2867623_0_0_1"/>
<organism evidence="1 2">
    <name type="scientific">Dothistroma septosporum (strain NZE10 / CBS 128990)</name>
    <name type="common">Red band needle blight fungus</name>
    <name type="synonym">Mycosphaerella pini</name>
    <dbReference type="NCBI Taxonomy" id="675120"/>
    <lineage>
        <taxon>Eukaryota</taxon>
        <taxon>Fungi</taxon>
        <taxon>Dikarya</taxon>
        <taxon>Ascomycota</taxon>
        <taxon>Pezizomycotina</taxon>
        <taxon>Dothideomycetes</taxon>
        <taxon>Dothideomycetidae</taxon>
        <taxon>Mycosphaerellales</taxon>
        <taxon>Mycosphaerellaceae</taxon>
        <taxon>Dothistroma</taxon>
    </lineage>
</organism>
<dbReference type="EMBL" id="KB446548">
    <property type="protein sequence ID" value="EME38037.1"/>
    <property type="molecule type" value="Genomic_DNA"/>
</dbReference>
<protein>
    <submittedName>
        <fullName evidence="1">Uncharacterized protein</fullName>
    </submittedName>
</protein>
<gene>
    <name evidence="1" type="ORF">DOTSEDRAFT_75956</name>
</gene>
<accession>M2WHG8</accession>
<evidence type="ECO:0000313" key="2">
    <source>
        <dbReference type="Proteomes" id="UP000016933"/>
    </source>
</evidence>
<dbReference type="Proteomes" id="UP000016933">
    <property type="component" value="Unassembled WGS sequence"/>
</dbReference>